<dbReference type="OrthoDB" id="5019680at2"/>
<dbReference type="AlphaFoldDB" id="A0A2S5J0H8"/>
<feature type="transmembrane region" description="Helical" evidence="1">
    <location>
        <begin position="143"/>
        <end position="165"/>
    </location>
</feature>
<keyword evidence="1" id="KW-0812">Transmembrane</keyword>
<accession>A0A2S5J0H8</accession>
<evidence type="ECO:0000313" key="2">
    <source>
        <dbReference type="EMBL" id="PPB50291.1"/>
    </source>
</evidence>
<feature type="transmembrane region" description="Helical" evidence="1">
    <location>
        <begin position="81"/>
        <end position="104"/>
    </location>
</feature>
<feature type="transmembrane region" description="Helical" evidence="1">
    <location>
        <begin position="110"/>
        <end position="136"/>
    </location>
</feature>
<evidence type="ECO:0000313" key="3">
    <source>
        <dbReference type="Proteomes" id="UP000239297"/>
    </source>
</evidence>
<keyword evidence="1" id="KW-1133">Transmembrane helix</keyword>
<feature type="transmembrane region" description="Helical" evidence="1">
    <location>
        <begin position="177"/>
        <end position="196"/>
    </location>
</feature>
<feature type="transmembrane region" description="Helical" evidence="1">
    <location>
        <begin position="46"/>
        <end position="69"/>
    </location>
</feature>
<evidence type="ECO:0000256" key="1">
    <source>
        <dbReference type="SAM" id="Phobius"/>
    </source>
</evidence>
<protein>
    <submittedName>
        <fullName evidence="2">Uncharacterized protein</fullName>
    </submittedName>
</protein>
<organism evidence="2 3">
    <name type="scientific">Arthrobacter pityocampae</name>
    <dbReference type="NCBI Taxonomy" id="547334"/>
    <lineage>
        <taxon>Bacteria</taxon>
        <taxon>Bacillati</taxon>
        <taxon>Actinomycetota</taxon>
        <taxon>Actinomycetes</taxon>
        <taxon>Micrococcales</taxon>
        <taxon>Micrococcaceae</taxon>
        <taxon>Arthrobacter</taxon>
    </lineage>
</organism>
<name>A0A2S5J0H8_9MICC</name>
<keyword evidence="1" id="KW-0472">Membrane</keyword>
<feature type="transmembrane region" description="Helical" evidence="1">
    <location>
        <begin position="245"/>
        <end position="269"/>
    </location>
</feature>
<reference evidence="2 3" key="1">
    <citation type="journal article" date="2014" name="Int. J. Syst. Evol. Microbiol.">
        <title>Arthrobacter pityocampae sp. nov., isolated from Thaumetopoea pityocampa (Lep., Thaumetopoeidae).</title>
        <authorList>
            <person name="Ince I.A."/>
            <person name="Demirbag Z."/>
            <person name="Kati H."/>
        </authorList>
    </citation>
    <scope>NUCLEOTIDE SEQUENCE [LARGE SCALE GENOMIC DNA]</scope>
    <source>
        <strain evidence="2 3">Tp2</strain>
    </source>
</reference>
<keyword evidence="3" id="KW-1185">Reference proteome</keyword>
<gene>
    <name evidence="2" type="ORF">C4K88_03920</name>
</gene>
<feature type="transmembrane region" description="Helical" evidence="1">
    <location>
        <begin position="203"/>
        <end position="225"/>
    </location>
</feature>
<dbReference type="EMBL" id="PRKW01000002">
    <property type="protein sequence ID" value="PPB50291.1"/>
    <property type="molecule type" value="Genomic_DNA"/>
</dbReference>
<comment type="caution">
    <text evidence="2">The sequence shown here is derived from an EMBL/GenBank/DDBJ whole genome shotgun (WGS) entry which is preliminary data.</text>
</comment>
<sequence length="292" mass="30349">MVGAVAGVLGLAPWLITGARLPLQNLWATLEGPDRMPLALLPLSQYSLVTIVVLLVVGGAAAGITLRIWNPTRHRTTVKYAAAALCAVQLAAVTQSFTVLHAGLMGGTAATIYVLGLLLGTILSLAASITLLLLLASRSRTTVALAIGILAVPLATWAVEWFIGLAGPMDLPSWLPIISRWLPAITIGCTLAWFGLRSVRDAGVWITNLALLWLVPALFTTINVVFGTRVSLGNPGEMLRLGQQILATTLGADGGAAPVVLLALIIAILGTGTRLIAARITTPTTGRPPAST</sequence>
<proteinExistence type="predicted"/>
<dbReference type="Proteomes" id="UP000239297">
    <property type="component" value="Unassembled WGS sequence"/>
</dbReference>